<evidence type="ECO:0000313" key="2">
    <source>
        <dbReference type="EMBL" id="KAF8389587.1"/>
    </source>
</evidence>
<keyword evidence="3" id="KW-1185">Reference proteome</keyword>
<proteinExistence type="predicted"/>
<gene>
    <name evidence="2" type="ORF">HHK36_024104</name>
</gene>
<dbReference type="InterPro" id="IPR011990">
    <property type="entry name" value="TPR-like_helical_dom_sf"/>
</dbReference>
<comment type="caution">
    <text evidence="2">The sequence shown here is derived from an EMBL/GenBank/DDBJ whole genome shotgun (WGS) entry which is preliminary data.</text>
</comment>
<feature type="region of interest" description="Disordered" evidence="1">
    <location>
        <begin position="100"/>
        <end position="142"/>
    </location>
</feature>
<sequence length="327" mass="37353">MLLLRSSSTPIFSSWSDPVGYWSRLPCTAKNQQNILFPSSHAWHPNPIRRARSDGNLNAILSTEEEEEEEGAEADSPVRFCEVMPRRTWPNKCKLKPMAKLEPIPSFSGDDRDGNDTEEEDDDDDDDGIKEEEFSFPLMGGDHANGIEGNGGFGMLSFMNMTNDGVLGTSESTHNFFQEPSSLYMALGLGMEMDAAVVEGNTFDAEQMERHYERIVKENPANPLILRNYARFLYKTRRDFKKAEEYYFRAILEEPNDGEMLSEYGKLRWEVHRDEERASNYFERARESSPHNSEVLAAYASFLWDTEDREVGQGNAKDPHLCYAKPN</sequence>
<dbReference type="SUPFAM" id="SSF48452">
    <property type="entry name" value="TPR-like"/>
    <property type="match status" value="1"/>
</dbReference>
<reference evidence="2 3" key="1">
    <citation type="submission" date="2020-04" db="EMBL/GenBank/DDBJ databases">
        <title>Plant Genome Project.</title>
        <authorList>
            <person name="Zhang R.-G."/>
        </authorList>
    </citation>
    <scope>NUCLEOTIDE SEQUENCE [LARGE SCALE GENOMIC DNA]</scope>
    <source>
        <strain evidence="2">YNK0</strain>
        <tissue evidence="2">Leaf</tissue>
    </source>
</reference>
<dbReference type="Gene3D" id="1.25.40.10">
    <property type="entry name" value="Tetratricopeptide repeat domain"/>
    <property type="match status" value="1"/>
</dbReference>
<dbReference type="OrthoDB" id="1926212at2759"/>
<dbReference type="GO" id="GO:0006396">
    <property type="term" value="P:RNA processing"/>
    <property type="evidence" value="ECO:0007669"/>
    <property type="project" value="InterPro"/>
</dbReference>
<dbReference type="PANTHER" id="PTHR26312:SF222">
    <property type="entry name" value="EXPRESSED PROTEIN"/>
    <property type="match status" value="1"/>
</dbReference>
<organism evidence="2 3">
    <name type="scientific">Tetracentron sinense</name>
    <name type="common">Spur-leaf</name>
    <dbReference type="NCBI Taxonomy" id="13715"/>
    <lineage>
        <taxon>Eukaryota</taxon>
        <taxon>Viridiplantae</taxon>
        <taxon>Streptophyta</taxon>
        <taxon>Embryophyta</taxon>
        <taxon>Tracheophyta</taxon>
        <taxon>Spermatophyta</taxon>
        <taxon>Magnoliopsida</taxon>
        <taxon>Trochodendrales</taxon>
        <taxon>Trochodendraceae</taxon>
        <taxon>Tetracentron</taxon>
    </lineage>
</organism>
<name>A0A834YP50_TETSI</name>
<dbReference type="EMBL" id="JABCRI010000018">
    <property type="protein sequence ID" value="KAF8389587.1"/>
    <property type="molecule type" value="Genomic_DNA"/>
</dbReference>
<dbReference type="OMA" id="EYAKLRW"/>
<evidence type="ECO:0000313" key="3">
    <source>
        <dbReference type="Proteomes" id="UP000655225"/>
    </source>
</evidence>
<dbReference type="InterPro" id="IPR003107">
    <property type="entry name" value="HAT"/>
</dbReference>
<evidence type="ECO:0000256" key="1">
    <source>
        <dbReference type="SAM" id="MobiDB-lite"/>
    </source>
</evidence>
<protein>
    <submittedName>
        <fullName evidence="2">Uncharacterized protein</fullName>
    </submittedName>
</protein>
<dbReference type="PANTHER" id="PTHR26312">
    <property type="entry name" value="TETRATRICOPEPTIDE REPEAT PROTEIN 5"/>
    <property type="match status" value="1"/>
</dbReference>
<dbReference type="AlphaFoldDB" id="A0A834YP50"/>
<accession>A0A834YP50</accession>
<dbReference type="SMART" id="SM00386">
    <property type="entry name" value="HAT"/>
    <property type="match status" value="3"/>
</dbReference>
<dbReference type="Proteomes" id="UP000655225">
    <property type="component" value="Unassembled WGS sequence"/>
</dbReference>
<feature type="compositionally biased region" description="Acidic residues" evidence="1">
    <location>
        <begin position="116"/>
        <end position="130"/>
    </location>
</feature>